<dbReference type="InterPro" id="IPR023210">
    <property type="entry name" value="NADP_OxRdtase_dom"/>
</dbReference>
<dbReference type="Gene3D" id="3.20.20.100">
    <property type="entry name" value="NADP-dependent oxidoreductase domain"/>
    <property type="match status" value="1"/>
</dbReference>
<evidence type="ECO:0000313" key="4">
    <source>
        <dbReference type="Proteomes" id="UP000198539"/>
    </source>
</evidence>
<dbReference type="PANTHER" id="PTHR43625">
    <property type="entry name" value="AFLATOXIN B1 ALDEHYDE REDUCTASE"/>
    <property type="match status" value="1"/>
</dbReference>
<evidence type="ECO:0000256" key="1">
    <source>
        <dbReference type="ARBA" id="ARBA00023002"/>
    </source>
</evidence>
<dbReference type="InterPro" id="IPR036812">
    <property type="entry name" value="NAD(P)_OxRdtase_dom_sf"/>
</dbReference>
<evidence type="ECO:0000313" key="3">
    <source>
        <dbReference type="EMBL" id="SDX93682.1"/>
    </source>
</evidence>
<proteinExistence type="predicted"/>
<gene>
    <name evidence="3" type="ORF">SAMN04488238_1475</name>
</gene>
<dbReference type="STRING" id="564137.SAMN04488238_1475"/>
<dbReference type="SUPFAM" id="SSF51430">
    <property type="entry name" value="NAD(P)-linked oxidoreductase"/>
    <property type="match status" value="1"/>
</dbReference>
<reference evidence="3 4" key="1">
    <citation type="submission" date="2016-10" db="EMBL/GenBank/DDBJ databases">
        <authorList>
            <person name="de Groot N.N."/>
        </authorList>
    </citation>
    <scope>NUCLEOTIDE SEQUENCE [LARGE SCALE GENOMIC DNA]</scope>
    <source>
        <strain evidence="3 4">CGMCC 1.8894</strain>
    </source>
</reference>
<dbReference type="PANTHER" id="PTHR43625:SF40">
    <property type="entry name" value="ALDO-KETO REDUCTASE YAKC [NADP(+)]"/>
    <property type="match status" value="1"/>
</dbReference>
<keyword evidence="1" id="KW-0560">Oxidoreductase</keyword>
<dbReference type="InterPro" id="IPR050791">
    <property type="entry name" value="Aldo-Keto_reductase"/>
</dbReference>
<name>A0A1H3FRH2_9RHOB</name>
<dbReference type="GO" id="GO:0016491">
    <property type="term" value="F:oxidoreductase activity"/>
    <property type="evidence" value="ECO:0007669"/>
    <property type="project" value="UniProtKB-KW"/>
</dbReference>
<accession>A0A1H3FRH2</accession>
<dbReference type="Proteomes" id="UP000198539">
    <property type="component" value="Unassembled WGS sequence"/>
</dbReference>
<feature type="domain" description="NADP-dependent oxidoreductase" evidence="2">
    <location>
        <begin position="25"/>
        <end position="63"/>
    </location>
</feature>
<dbReference type="GO" id="GO:0005737">
    <property type="term" value="C:cytoplasm"/>
    <property type="evidence" value="ECO:0007669"/>
    <property type="project" value="TreeGrafter"/>
</dbReference>
<dbReference type="AlphaFoldDB" id="A0A1H3FRH2"/>
<dbReference type="Pfam" id="PF00248">
    <property type="entry name" value="Aldo_ket_red"/>
    <property type="match status" value="1"/>
</dbReference>
<keyword evidence="4" id="KW-1185">Reference proteome</keyword>
<evidence type="ECO:0000259" key="2">
    <source>
        <dbReference type="Pfam" id="PF00248"/>
    </source>
</evidence>
<dbReference type="EMBL" id="FNOM01000047">
    <property type="protein sequence ID" value="SDX93682.1"/>
    <property type="molecule type" value="Genomic_DNA"/>
</dbReference>
<protein>
    <submittedName>
        <fullName evidence="3">Aldo/keto reductase family protein</fullName>
    </submittedName>
</protein>
<sequence>MVVDVFAAHLIVLSAMSASRRCRLHPVIAVQTEYSLWSRGVEGEVLPTCQLGIGFVPYSPLAAEHGARKTVAIDTTDLKAHRAASSLGAKKGGAVA</sequence>
<organism evidence="3 4">
    <name type="scientific">Roseicitreum antarcticum</name>
    <dbReference type="NCBI Taxonomy" id="564137"/>
    <lineage>
        <taxon>Bacteria</taxon>
        <taxon>Pseudomonadati</taxon>
        <taxon>Pseudomonadota</taxon>
        <taxon>Alphaproteobacteria</taxon>
        <taxon>Rhodobacterales</taxon>
        <taxon>Paracoccaceae</taxon>
        <taxon>Roseicitreum</taxon>
    </lineage>
</organism>